<organism evidence="1">
    <name type="scientific">marine sediment metagenome</name>
    <dbReference type="NCBI Taxonomy" id="412755"/>
    <lineage>
        <taxon>unclassified sequences</taxon>
        <taxon>metagenomes</taxon>
        <taxon>ecological metagenomes</taxon>
    </lineage>
</organism>
<reference evidence="1" key="1">
    <citation type="journal article" date="2014" name="Front. Microbiol.">
        <title>High frequency of phylogenetically diverse reductive dehalogenase-homologous genes in deep subseafloor sedimentary metagenomes.</title>
        <authorList>
            <person name="Kawai M."/>
            <person name="Futagami T."/>
            <person name="Toyoda A."/>
            <person name="Takaki Y."/>
            <person name="Nishi S."/>
            <person name="Hori S."/>
            <person name="Arai W."/>
            <person name="Tsubouchi T."/>
            <person name="Morono Y."/>
            <person name="Uchiyama I."/>
            <person name="Ito T."/>
            <person name="Fujiyama A."/>
            <person name="Inagaki F."/>
            <person name="Takami H."/>
        </authorList>
    </citation>
    <scope>NUCLEOTIDE SEQUENCE</scope>
    <source>
        <strain evidence="1">Expedition CK06-06</strain>
    </source>
</reference>
<protein>
    <submittedName>
        <fullName evidence="1">Uncharacterized protein</fullName>
    </submittedName>
</protein>
<accession>X0SFU6</accession>
<dbReference type="AlphaFoldDB" id="X0SFU6"/>
<sequence>MGVNTPKNSASILGRRIRQKLETATNNAKTQDDLAIPNIRAGFQQRYGALQMEDVVPNAYALFGSWSGSSTTVGP</sequence>
<comment type="caution">
    <text evidence="1">The sequence shown here is derived from an EMBL/GenBank/DDBJ whole genome shotgun (WGS) entry which is preliminary data.</text>
</comment>
<gene>
    <name evidence="1" type="ORF">S01H1_15519</name>
</gene>
<proteinExistence type="predicted"/>
<dbReference type="EMBL" id="BARS01008098">
    <property type="protein sequence ID" value="GAF73961.1"/>
    <property type="molecule type" value="Genomic_DNA"/>
</dbReference>
<evidence type="ECO:0000313" key="1">
    <source>
        <dbReference type="EMBL" id="GAF73961.1"/>
    </source>
</evidence>
<name>X0SFU6_9ZZZZ</name>